<dbReference type="PANTHER" id="PTHR33067">
    <property type="entry name" value="RNA-DIRECTED DNA POLYMERASE-RELATED"/>
    <property type="match status" value="1"/>
</dbReference>
<proteinExistence type="predicted"/>
<protein>
    <submittedName>
        <fullName evidence="1">Phospholipase-like protein</fullName>
    </submittedName>
</protein>
<evidence type="ECO:0000313" key="2">
    <source>
        <dbReference type="Proteomes" id="UP001151760"/>
    </source>
</evidence>
<accession>A0ABQ4YQC9</accession>
<organism evidence="1 2">
    <name type="scientific">Tanacetum coccineum</name>
    <dbReference type="NCBI Taxonomy" id="301880"/>
    <lineage>
        <taxon>Eukaryota</taxon>
        <taxon>Viridiplantae</taxon>
        <taxon>Streptophyta</taxon>
        <taxon>Embryophyta</taxon>
        <taxon>Tracheophyta</taxon>
        <taxon>Spermatophyta</taxon>
        <taxon>Magnoliopsida</taxon>
        <taxon>eudicotyledons</taxon>
        <taxon>Gunneridae</taxon>
        <taxon>Pentapetalae</taxon>
        <taxon>asterids</taxon>
        <taxon>campanulids</taxon>
        <taxon>Asterales</taxon>
        <taxon>Asteraceae</taxon>
        <taxon>Asteroideae</taxon>
        <taxon>Anthemideae</taxon>
        <taxon>Anthemidinae</taxon>
        <taxon>Tanacetum</taxon>
    </lineage>
</organism>
<keyword evidence="2" id="KW-1185">Reference proteome</keyword>
<reference evidence="1" key="2">
    <citation type="submission" date="2022-01" db="EMBL/GenBank/DDBJ databases">
        <authorList>
            <person name="Yamashiro T."/>
            <person name="Shiraishi A."/>
            <person name="Satake H."/>
            <person name="Nakayama K."/>
        </authorList>
    </citation>
    <scope>NUCLEOTIDE SEQUENCE</scope>
</reference>
<comment type="caution">
    <text evidence="1">The sequence shown here is derived from an EMBL/GenBank/DDBJ whole genome shotgun (WGS) entry which is preliminary data.</text>
</comment>
<dbReference type="InterPro" id="IPR021109">
    <property type="entry name" value="Peptidase_aspartic_dom_sf"/>
</dbReference>
<sequence>MDEGPLEVLPCQLPPKELSLGSFTLPCTIGSLNLYTMADLGASVNIMQRLMFNNLKLTNLKETNMLVEMADMTKKAPMDMIGKKGYILNDIWEKCKHVHGGAMYSRHDEGFEEEERCESGLDEKYYDLPQAKGKWVKVHRNGLKENGHGWKCPNGDGGPA</sequence>
<dbReference type="Gene3D" id="2.40.70.10">
    <property type="entry name" value="Acid Proteases"/>
    <property type="match status" value="1"/>
</dbReference>
<dbReference type="PANTHER" id="PTHR33067:SF9">
    <property type="entry name" value="RNA-DIRECTED DNA POLYMERASE"/>
    <property type="match status" value="1"/>
</dbReference>
<dbReference type="Proteomes" id="UP001151760">
    <property type="component" value="Unassembled WGS sequence"/>
</dbReference>
<gene>
    <name evidence="1" type="ORF">Tco_0729626</name>
</gene>
<dbReference type="EMBL" id="BQNB010010618">
    <property type="protein sequence ID" value="GJS79745.1"/>
    <property type="molecule type" value="Genomic_DNA"/>
</dbReference>
<name>A0ABQ4YQC9_9ASTR</name>
<evidence type="ECO:0000313" key="1">
    <source>
        <dbReference type="EMBL" id="GJS79745.1"/>
    </source>
</evidence>
<reference evidence="1" key="1">
    <citation type="journal article" date="2022" name="Int. J. Mol. Sci.">
        <title>Draft Genome of Tanacetum Coccineum: Genomic Comparison of Closely Related Tanacetum-Family Plants.</title>
        <authorList>
            <person name="Yamashiro T."/>
            <person name="Shiraishi A."/>
            <person name="Nakayama K."/>
            <person name="Satake H."/>
        </authorList>
    </citation>
    <scope>NUCLEOTIDE SEQUENCE</scope>
</reference>